<gene>
    <name evidence="6" type="ORF">VTL71DRAFT_408</name>
</gene>
<feature type="compositionally biased region" description="Basic and acidic residues" evidence="2">
    <location>
        <begin position="218"/>
        <end position="245"/>
    </location>
</feature>
<evidence type="ECO:0000313" key="7">
    <source>
        <dbReference type="Proteomes" id="UP001595075"/>
    </source>
</evidence>
<keyword evidence="7" id="KW-1185">Reference proteome</keyword>
<evidence type="ECO:0000256" key="3">
    <source>
        <dbReference type="SAM" id="Phobius"/>
    </source>
</evidence>
<evidence type="ECO:0000259" key="5">
    <source>
        <dbReference type="Pfam" id="PF10342"/>
    </source>
</evidence>
<feature type="transmembrane region" description="Helical" evidence="3">
    <location>
        <begin position="160"/>
        <end position="180"/>
    </location>
</feature>
<evidence type="ECO:0000256" key="4">
    <source>
        <dbReference type="SAM" id="SignalP"/>
    </source>
</evidence>
<name>A0ABR4D044_9HELO</name>
<feature type="signal peptide" evidence="4">
    <location>
        <begin position="1"/>
        <end position="26"/>
    </location>
</feature>
<dbReference type="Pfam" id="PF10342">
    <property type="entry name" value="Kre9_KNH"/>
    <property type="match status" value="1"/>
</dbReference>
<dbReference type="Proteomes" id="UP001595075">
    <property type="component" value="Unassembled WGS sequence"/>
</dbReference>
<dbReference type="CDD" id="cd12087">
    <property type="entry name" value="TM_EGFR-like"/>
    <property type="match status" value="1"/>
</dbReference>
<keyword evidence="3" id="KW-0812">Transmembrane</keyword>
<keyword evidence="1 4" id="KW-0732">Signal</keyword>
<evidence type="ECO:0000256" key="2">
    <source>
        <dbReference type="SAM" id="MobiDB-lite"/>
    </source>
</evidence>
<organism evidence="6 7">
    <name type="scientific">Oculimacula yallundae</name>
    <dbReference type="NCBI Taxonomy" id="86028"/>
    <lineage>
        <taxon>Eukaryota</taxon>
        <taxon>Fungi</taxon>
        <taxon>Dikarya</taxon>
        <taxon>Ascomycota</taxon>
        <taxon>Pezizomycotina</taxon>
        <taxon>Leotiomycetes</taxon>
        <taxon>Helotiales</taxon>
        <taxon>Ploettnerulaceae</taxon>
        <taxon>Oculimacula</taxon>
    </lineage>
</organism>
<feature type="chain" id="PRO_5046699166" description="Yeast cell wall synthesis Kre9/Knh1-like N-terminal domain-containing protein" evidence="4">
    <location>
        <begin position="27"/>
        <end position="245"/>
    </location>
</feature>
<feature type="domain" description="Yeast cell wall synthesis Kre9/Knh1-like N-terminal" evidence="5">
    <location>
        <begin position="38"/>
        <end position="111"/>
    </location>
</feature>
<evidence type="ECO:0000256" key="1">
    <source>
        <dbReference type="ARBA" id="ARBA00022729"/>
    </source>
</evidence>
<dbReference type="InterPro" id="IPR018466">
    <property type="entry name" value="Kre9/Knh1-like_N"/>
</dbReference>
<accession>A0ABR4D044</accession>
<dbReference type="EMBL" id="JAZHXI010000001">
    <property type="protein sequence ID" value="KAL2075465.1"/>
    <property type="molecule type" value="Genomic_DNA"/>
</dbReference>
<feature type="region of interest" description="Disordered" evidence="2">
    <location>
        <begin position="188"/>
        <end position="245"/>
    </location>
</feature>
<keyword evidence="3" id="KW-1133">Transmembrane helix</keyword>
<comment type="caution">
    <text evidence="6">The sequence shown here is derived from an EMBL/GenBank/DDBJ whole genome shotgun (WGS) entry which is preliminary data.</text>
</comment>
<keyword evidence="3" id="KW-0472">Membrane</keyword>
<reference evidence="6 7" key="1">
    <citation type="journal article" date="2024" name="Commun. Biol.">
        <title>Comparative genomic analysis of thermophilic fungi reveals convergent evolutionary adaptations and gene losses.</title>
        <authorList>
            <person name="Steindorff A.S."/>
            <person name="Aguilar-Pontes M.V."/>
            <person name="Robinson A.J."/>
            <person name="Andreopoulos B."/>
            <person name="LaButti K."/>
            <person name="Kuo A."/>
            <person name="Mondo S."/>
            <person name="Riley R."/>
            <person name="Otillar R."/>
            <person name="Haridas S."/>
            <person name="Lipzen A."/>
            <person name="Grimwood J."/>
            <person name="Schmutz J."/>
            <person name="Clum A."/>
            <person name="Reid I.D."/>
            <person name="Moisan M.C."/>
            <person name="Butler G."/>
            <person name="Nguyen T.T.M."/>
            <person name="Dewar K."/>
            <person name="Conant G."/>
            <person name="Drula E."/>
            <person name="Henrissat B."/>
            <person name="Hansel C."/>
            <person name="Singer S."/>
            <person name="Hutchinson M.I."/>
            <person name="de Vries R.P."/>
            <person name="Natvig D.O."/>
            <person name="Powell A.J."/>
            <person name="Tsang A."/>
            <person name="Grigoriev I.V."/>
        </authorList>
    </citation>
    <scope>NUCLEOTIDE SEQUENCE [LARGE SCALE GENOMIC DNA]</scope>
    <source>
        <strain evidence="6 7">CBS 494.80</strain>
    </source>
</reference>
<protein>
    <recommendedName>
        <fullName evidence="5">Yeast cell wall synthesis Kre9/Knh1-like N-terminal domain-containing protein</fullName>
    </recommendedName>
</protein>
<proteinExistence type="predicted"/>
<sequence>MGLCYWKRSLLQACLLSFFAVEKTTAALAFTNPSLAGLTAGVPYNLTWSGAAGSTTLTLQNGTENTFNDVEIIATGIQQSFIVFTPSLSVTSDDYVLQLKDDSSEETIHSSFFQISPPVKAEGIVTAVDPNLPAVETPKPHHIVERPAPSHPNISTTAKIGVAVGSVTLTLMVIGIVVFYRRRHRDPMDYDDRRSMSGSSQQFLNDGGKTPSEMGMYEPRRPPPAELERGRRERRSGDRGGERWR</sequence>
<evidence type="ECO:0000313" key="6">
    <source>
        <dbReference type="EMBL" id="KAL2075465.1"/>
    </source>
</evidence>